<gene>
    <name evidence="6" type="ORF">AFUS01_LOCUS42278</name>
</gene>
<evidence type="ECO:0000256" key="1">
    <source>
        <dbReference type="ARBA" id="ARBA00022645"/>
    </source>
</evidence>
<evidence type="ECO:0000313" key="6">
    <source>
        <dbReference type="EMBL" id="CAG7832598.1"/>
    </source>
</evidence>
<feature type="non-terminal residue" evidence="6">
    <location>
        <position position="1"/>
    </location>
</feature>
<dbReference type="EMBL" id="CAJVCH010565924">
    <property type="protein sequence ID" value="CAG7832598.1"/>
    <property type="molecule type" value="Genomic_DNA"/>
</dbReference>
<evidence type="ECO:0000313" key="7">
    <source>
        <dbReference type="Proteomes" id="UP000708208"/>
    </source>
</evidence>
<feature type="non-terminal residue" evidence="6">
    <location>
        <position position="292"/>
    </location>
</feature>
<dbReference type="Proteomes" id="UP000708208">
    <property type="component" value="Unassembled WGS sequence"/>
</dbReference>
<keyword evidence="3" id="KW-0732">Signal</keyword>
<evidence type="ECO:0000256" key="5">
    <source>
        <dbReference type="ARBA" id="ARBA00023180"/>
    </source>
</evidence>
<dbReference type="InterPro" id="IPR001563">
    <property type="entry name" value="Peptidase_S10"/>
</dbReference>
<evidence type="ECO:0000256" key="3">
    <source>
        <dbReference type="ARBA" id="ARBA00022729"/>
    </source>
</evidence>
<dbReference type="AlphaFoldDB" id="A0A8J2LIR6"/>
<dbReference type="OrthoDB" id="443318at2759"/>
<proteinExistence type="predicted"/>
<keyword evidence="7" id="KW-1185">Reference proteome</keyword>
<accession>A0A8J2LIR6</accession>
<sequence>GDLVKARASAEGSTKLIRTGKDLKSYSGFLTIDESTDSNLFFWFFPAQENPDKAPVILWVNDIPGFSSVVGIFLETGPFELEENNVVTDRNVTWTKTHSMLYIDAPVGTGFSFANNENAFANNSDEEAIGIYEALKQFFILFNEFQPRDFYLAGETYAATLIPYVQKKQFDDAMSQGLVEFNKGNIQKASELFWTTVIGPGSLLENTTGFLDWRSALMDKPLLDESKFLKFIDSKEIHNYLHVGLHKFMNGDPNVYTRFTKEFAGAHEDLIQEMLDRGYRVLFYSAQFDLAT</sequence>
<organism evidence="6 7">
    <name type="scientific">Allacma fusca</name>
    <dbReference type="NCBI Taxonomy" id="39272"/>
    <lineage>
        <taxon>Eukaryota</taxon>
        <taxon>Metazoa</taxon>
        <taxon>Ecdysozoa</taxon>
        <taxon>Arthropoda</taxon>
        <taxon>Hexapoda</taxon>
        <taxon>Collembola</taxon>
        <taxon>Symphypleona</taxon>
        <taxon>Sminthuridae</taxon>
        <taxon>Allacma</taxon>
    </lineage>
</organism>
<dbReference type="PANTHER" id="PTHR11802">
    <property type="entry name" value="SERINE PROTEASE FAMILY S10 SERINE CARBOXYPEPTIDASE"/>
    <property type="match status" value="1"/>
</dbReference>
<dbReference type="GO" id="GO:0006508">
    <property type="term" value="P:proteolysis"/>
    <property type="evidence" value="ECO:0007669"/>
    <property type="project" value="UniProtKB-KW"/>
</dbReference>
<keyword evidence="1" id="KW-0121">Carboxypeptidase</keyword>
<dbReference type="PANTHER" id="PTHR11802:SF472">
    <property type="entry name" value="SERINE CARBOXYPEPTIDASE CPVL-RELATED"/>
    <property type="match status" value="1"/>
</dbReference>
<dbReference type="Pfam" id="PF00450">
    <property type="entry name" value="Peptidase_S10"/>
    <property type="match status" value="1"/>
</dbReference>
<evidence type="ECO:0000256" key="2">
    <source>
        <dbReference type="ARBA" id="ARBA00022670"/>
    </source>
</evidence>
<keyword evidence="2" id="KW-0645">Protease</keyword>
<name>A0A8J2LIR6_9HEXA</name>
<protein>
    <recommendedName>
        <fullName evidence="8">Serine carboxypeptidase</fullName>
    </recommendedName>
</protein>
<evidence type="ECO:0008006" key="8">
    <source>
        <dbReference type="Google" id="ProtNLM"/>
    </source>
</evidence>
<reference evidence="6" key="1">
    <citation type="submission" date="2021-06" db="EMBL/GenBank/DDBJ databases">
        <authorList>
            <person name="Hodson N. C."/>
            <person name="Mongue J. A."/>
            <person name="Jaron S. K."/>
        </authorList>
    </citation>
    <scope>NUCLEOTIDE SEQUENCE</scope>
</reference>
<dbReference type="GO" id="GO:0004185">
    <property type="term" value="F:serine-type carboxypeptidase activity"/>
    <property type="evidence" value="ECO:0007669"/>
    <property type="project" value="InterPro"/>
</dbReference>
<comment type="caution">
    <text evidence="6">The sequence shown here is derived from an EMBL/GenBank/DDBJ whole genome shotgun (WGS) entry which is preliminary data.</text>
</comment>
<evidence type="ECO:0000256" key="4">
    <source>
        <dbReference type="ARBA" id="ARBA00022801"/>
    </source>
</evidence>
<keyword evidence="4" id="KW-0378">Hydrolase</keyword>
<keyword evidence="5" id="KW-0325">Glycoprotein</keyword>